<feature type="transmembrane region" description="Helical" evidence="2">
    <location>
        <begin position="609"/>
        <end position="626"/>
    </location>
</feature>
<feature type="transmembrane region" description="Helical" evidence="2">
    <location>
        <begin position="564"/>
        <end position="585"/>
    </location>
</feature>
<dbReference type="PIRSF" id="PIRSF035905">
    <property type="entry name" value="UCP035905_mp"/>
    <property type="match status" value="1"/>
</dbReference>
<evidence type="ECO:0000256" key="2">
    <source>
        <dbReference type="SAM" id="Phobius"/>
    </source>
</evidence>
<accession>A0A9Q2C6J6</accession>
<feature type="compositionally biased region" description="Low complexity" evidence="1">
    <location>
        <begin position="53"/>
        <end position="70"/>
    </location>
</feature>
<dbReference type="PANTHER" id="PTHR38434">
    <property type="entry name" value="BLL2549 PROTEIN"/>
    <property type="match status" value="1"/>
</dbReference>
<dbReference type="InterPro" id="IPR019286">
    <property type="entry name" value="DUF2339_TM"/>
</dbReference>
<reference evidence="3" key="1">
    <citation type="submission" date="2018-06" db="EMBL/GenBank/DDBJ databases">
        <authorList>
            <person name="O'Rourke A."/>
        </authorList>
    </citation>
    <scope>NUCLEOTIDE SEQUENCE</scope>
    <source>
        <strain evidence="3">132550021-3</strain>
    </source>
</reference>
<feature type="transmembrane region" description="Helical" evidence="2">
    <location>
        <begin position="185"/>
        <end position="204"/>
    </location>
</feature>
<feature type="transmembrane region" description="Helical" evidence="2">
    <location>
        <begin position="341"/>
        <end position="360"/>
    </location>
</feature>
<evidence type="ECO:0000256" key="1">
    <source>
        <dbReference type="SAM" id="MobiDB-lite"/>
    </source>
</evidence>
<feature type="transmembrane region" description="Helical" evidence="2">
    <location>
        <begin position="453"/>
        <end position="475"/>
    </location>
</feature>
<proteinExistence type="predicted"/>
<feature type="transmembrane region" description="Helical" evidence="2">
    <location>
        <begin position="317"/>
        <end position="336"/>
    </location>
</feature>
<feature type="transmembrane region" description="Helical" evidence="2">
    <location>
        <begin position="922"/>
        <end position="939"/>
    </location>
</feature>
<feature type="transmembrane region" description="Helical" evidence="2">
    <location>
        <begin position="638"/>
        <end position="657"/>
    </location>
</feature>
<feature type="transmembrane region" description="Helical" evidence="2">
    <location>
        <begin position="503"/>
        <end position="527"/>
    </location>
</feature>
<name>A0A9Q2C6J6_RALPI</name>
<protein>
    <submittedName>
        <fullName evidence="3">DUF2339 domain-containing protein</fullName>
    </submittedName>
</protein>
<gene>
    <name evidence="3" type="ORF">DEE74_01950</name>
</gene>
<dbReference type="RefSeq" id="WP_116574878.1">
    <property type="nucleotide sequence ID" value="NZ_JACBXL010000002.1"/>
</dbReference>
<evidence type="ECO:0000313" key="3">
    <source>
        <dbReference type="EMBL" id="MBX3888627.1"/>
    </source>
</evidence>
<feature type="transmembrane region" description="Helical" evidence="2">
    <location>
        <begin position="892"/>
        <end position="910"/>
    </location>
</feature>
<feature type="transmembrane region" description="Helical" evidence="2">
    <location>
        <begin position="216"/>
        <end position="233"/>
    </location>
</feature>
<dbReference type="InterPro" id="IPR014600">
    <property type="entry name" value="UCP035905_mem"/>
</dbReference>
<keyword evidence="2" id="KW-0812">Transmembrane</keyword>
<feature type="transmembrane region" description="Helical" evidence="2">
    <location>
        <begin position="663"/>
        <end position="681"/>
    </location>
</feature>
<organism evidence="3 4">
    <name type="scientific">Ralstonia pickettii</name>
    <name type="common">Burkholderia pickettii</name>
    <dbReference type="NCBI Taxonomy" id="329"/>
    <lineage>
        <taxon>Bacteria</taxon>
        <taxon>Pseudomonadati</taxon>
        <taxon>Pseudomonadota</taxon>
        <taxon>Betaproteobacteria</taxon>
        <taxon>Burkholderiales</taxon>
        <taxon>Burkholderiaceae</taxon>
        <taxon>Ralstonia</taxon>
    </lineage>
</organism>
<comment type="caution">
    <text evidence="3">The sequence shown here is derived from an EMBL/GenBank/DDBJ whole genome shotgun (WGS) entry which is preliminary data.</text>
</comment>
<keyword evidence="2" id="KW-0472">Membrane</keyword>
<dbReference type="Proteomes" id="UP001199322">
    <property type="component" value="Unassembled WGS sequence"/>
</dbReference>
<feature type="transmembrane region" description="Helical" evidence="2">
    <location>
        <begin position="539"/>
        <end position="557"/>
    </location>
</feature>
<feature type="transmembrane region" description="Helical" evidence="2">
    <location>
        <begin position="426"/>
        <end position="446"/>
    </location>
</feature>
<feature type="transmembrane region" description="Helical" evidence="2">
    <location>
        <begin position="293"/>
        <end position="311"/>
    </location>
</feature>
<feature type="transmembrane region" description="Helical" evidence="2">
    <location>
        <begin position="693"/>
        <end position="715"/>
    </location>
</feature>
<feature type="transmembrane region" description="Helical" evidence="2">
    <location>
        <begin position="758"/>
        <end position="777"/>
    </location>
</feature>
<feature type="transmembrane region" description="Helical" evidence="2">
    <location>
        <begin position="240"/>
        <end position="259"/>
    </location>
</feature>
<keyword evidence="2" id="KW-1133">Transmembrane helix</keyword>
<dbReference type="Pfam" id="PF10101">
    <property type="entry name" value="DUF2339"/>
    <property type="match status" value="1"/>
</dbReference>
<feature type="transmembrane region" description="Helical" evidence="2">
    <location>
        <begin position="6"/>
        <end position="39"/>
    </location>
</feature>
<feature type="transmembrane region" description="Helical" evidence="2">
    <location>
        <begin position="727"/>
        <end position="746"/>
    </location>
</feature>
<dbReference type="AlphaFoldDB" id="A0A9Q2C6J6"/>
<feature type="transmembrane region" description="Helical" evidence="2">
    <location>
        <begin position="402"/>
        <end position="420"/>
    </location>
</feature>
<feature type="transmembrane region" description="Helical" evidence="2">
    <location>
        <begin position="789"/>
        <end position="812"/>
    </location>
</feature>
<feature type="transmembrane region" description="Helical" evidence="2">
    <location>
        <begin position="824"/>
        <end position="844"/>
    </location>
</feature>
<dbReference type="EMBL" id="QGBI01000002">
    <property type="protein sequence ID" value="MBX3888627.1"/>
    <property type="molecule type" value="Genomic_DNA"/>
</dbReference>
<feature type="transmembrane region" description="Helical" evidence="2">
    <location>
        <begin position="481"/>
        <end position="496"/>
    </location>
</feature>
<feature type="transmembrane region" description="Helical" evidence="2">
    <location>
        <begin position="372"/>
        <end position="390"/>
    </location>
</feature>
<feature type="transmembrane region" description="Helical" evidence="2">
    <location>
        <begin position="265"/>
        <end position="286"/>
    </location>
</feature>
<evidence type="ECO:0000313" key="4">
    <source>
        <dbReference type="Proteomes" id="UP001199322"/>
    </source>
</evidence>
<feature type="transmembrane region" description="Helical" evidence="2">
    <location>
        <begin position="864"/>
        <end position="885"/>
    </location>
</feature>
<sequence>MRWIFGIVGLLLGGLSGGVIGAFFGALIGLGLASLILYMDKRASAQWANPPDGAGATGATSSHAATQAAVSPPPATLQERVARLEHEVSLLRRQLAEMKGGAFVAPADVEQAAAEVPPVVAEALPPVDTPAVPVPVSLPAPQVAVPQPMPQSAAQPVPVLAPHEPDWVERAVGAARDWLLGGNSVVRVGILVLFFGVAFLLKYAADNSLLPVEFRLAGVAVGAIALLGIGWRLREKRPSYALVLQGGGVGVLYLTVFAATRVVPLLSPGMAFPLLVLICALAAGLAVKQNAPALAFTGSAGGFLAPILISTGQGSHVALFSYYALLNAGIFAIAWFRAWRALNLLGFVFTFGIATAWGVLRYQPSLLASTEPFLILFFLMYVGIALLTALRRHVSLTNYVDGTLVFGTPLVAMGLQTGLVHHIPFAMAWSATALAAFYLGIAGWLARRRASLGLLYEAMFALGVIFITLAIPLAFDGRTTSAVWALEGAAVVWLGVRQQRRLALAAGVLLQLAAGAAFAVDAVFDWAPQSGWAVLNSRYIGGVLIALAGVFSGWRLHGKAEVRAWLKAAPVLGIVASVWGLLWWLGSGSNEIDRWAWRIASKTVDRPDIPLYAAFAVLTAWAAHGLRRKLDWALAEWPALALSPVLALISLAAIEHWVPSPLAGWGGLVWIAAVVLTFVLLRRQERDVKDRILAPLHTVLFWLICGVLATEGYWRLDAYVPEGTWSFAAWAYAYGALLALLAGAGWRIRWPIARFERAYLLWGAAPLAALLWLWSLASAASDGNAAPLFYLPILNPLDVAQLLVFLAIALWMRRVALRKLVPEPMVIGYAIGATLFIWANAVLLRTLHHWTHIPYTLDDLGASMLVQASLSMFWTVLALAVMVFATRRASRALWFTGGALLGVTVVKLFLFDLSRVTGVERIVSFIGIGVLLLLIGYLSPLPPKPKTSAGAETGEVL</sequence>
<dbReference type="PANTHER" id="PTHR38434:SF1">
    <property type="entry name" value="BLL2549 PROTEIN"/>
    <property type="match status" value="1"/>
</dbReference>
<feature type="region of interest" description="Disordered" evidence="1">
    <location>
        <begin position="49"/>
        <end position="74"/>
    </location>
</feature>